<dbReference type="EMBL" id="FMUR01000008">
    <property type="protein sequence ID" value="SCY12935.1"/>
    <property type="molecule type" value="Genomic_DNA"/>
</dbReference>
<accession>A0A1G5DE08</accession>
<feature type="signal peptide" evidence="1">
    <location>
        <begin position="1"/>
        <end position="23"/>
    </location>
</feature>
<gene>
    <name evidence="3" type="ORF">SAMN02910451_01478</name>
</gene>
<dbReference type="OrthoDB" id="2003106at2"/>
<protein>
    <recommendedName>
        <fullName evidence="2">Transglutaminase-like domain-containing protein</fullName>
    </recommendedName>
</protein>
<organism evidence="3 4">
    <name type="scientific">Butyrivibrio hungatei</name>
    <dbReference type="NCBI Taxonomy" id="185008"/>
    <lineage>
        <taxon>Bacteria</taxon>
        <taxon>Bacillati</taxon>
        <taxon>Bacillota</taxon>
        <taxon>Clostridia</taxon>
        <taxon>Lachnospirales</taxon>
        <taxon>Lachnospiraceae</taxon>
        <taxon>Butyrivibrio</taxon>
    </lineage>
</organism>
<name>A0A1G5DE08_9FIRM</name>
<proteinExistence type="predicted"/>
<reference evidence="4" key="1">
    <citation type="submission" date="2016-10" db="EMBL/GenBank/DDBJ databases">
        <authorList>
            <person name="Varghese N."/>
            <person name="Submissions S."/>
        </authorList>
    </citation>
    <scope>NUCLEOTIDE SEQUENCE [LARGE SCALE GENOMIC DNA]</scope>
    <source>
        <strain evidence="4">XBD2006</strain>
    </source>
</reference>
<dbReference type="Gene3D" id="3.10.620.30">
    <property type="match status" value="1"/>
</dbReference>
<dbReference type="InterPro" id="IPR038765">
    <property type="entry name" value="Papain-like_cys_pep_sf"/>
</dbReference>
<dbReference type="InterPro" id="IPR002931">
    <property type="entry name" value="Transglutaminase-like"/>
</dbReference>
<dbReference type="PROSITE" id="PS51257">
    <property type="entry name" value="PROKAR_LIPOPROTEIN"/>
    <property type="match status" value="1"/>
</dbReference>
<dbReference type="Pfam" id="PF01841">
    <property type="entry name" value="Transglut_core"/>
    <property type="match status" value="1"/>
</dbReference>
<dbReference type="SUPFAM" id="SSF54001">
    <property type="entry name" value="Cysteine proteinases"/>
    <property type="match status" value="1"/>
</dbReference>
<evidence type="ECO:0000256" key="1">
    <source>
        <dbReference type="SAM" id="SignalP"/>
    </source>
</evidence>
<evidence type="ECO:0000313" key="3">
    <source>
        <dbReference type="EMBL" id="SCY12935.1"/>
    </source>
</evidence>
<keyword evidence="4" id="KW-1185">Reference proteome</keyword>
<feature type="chain" id="PRO_5038369776" description="Transglutaminase-like domain-containing protein" evidence="1">
    <location>
        <begin position="24"/>
        <end position="352"/>
    </location>
</feature>
<feature type="domain" description="Transglutaminase-like" evidence="2">
    <location>
        <begin position="166"/>
        <end position="261"/>
    </location>
</feature>
<dbReference type="RefSeq" id="WP_074462124.1">
    <property type="nucleotide sequence ID" value="NZ_FMUR01000008.1"/>
</dbReference>
<dbReference type="AlphaFoldDB" id="A0A1G5DE08"/>
<dbReference type="Proteomes" id="UP000183047">
    <property type="component" value="Unassembled WGS sequence"/>
</dbReference>
<evidence type="ECO:0000259" key="2">
    <source>
        <dbReference type="Pfam" id="PF01841"/>
    </source>
</evidence>
<evidence type="ECO:0000313" key="4">
    <source>
        <dbReference type="Proteomes" id="UP000183047"/>
    </source>
</evidence>
<sequence length="352" mass="38958">MRRSYLSIVLIATLALTACGTNASNASNVTSISVEDMPLSAEPADDTTTQNNTIATNAFKFNENVFSKKAATIYGEKTKASFFNLCKALKAGEDTFECPDEATYIECIEGDLLNHFFPAAVSCISADETTGFADGVGKIKYNITKDEFRSREKAFEDKVVDTLNANVSPSYSEFEKALNLYVYISQNFVYDYEMYEDYLAGKGENVGAYRALMDSKGISQELSDLYSYLLLQCGVEADIISGYNINGDHQWSYVTISGKDYHVDPTQGLSSPDLFDDNTPLDYFLMTDNTRAERDGFSDYLLCGSTSLEVQATDDKYSGLSGGYFLKLDCDRNILTYGGYDGGGVQEFRYDD</sequence>
<keyword evidence="1" id="KW-0732">Signal</keyword>